<evidence type="ECO:0000256" key="7">
    <source>
        <dbReference type="ARBA" id="ARBA00023239"/>
    </source>
</evidence>
<dbReference type="HAMAP" id="MF_00169">
    <property type="entry name" value="AroQ"/>
    <property type="match status" value="1"/>
</dbReference>
<dbReference type="Pfam" id="PF01220">
    <property type="entry name" value="DHquinase_II"/>
    <property type="match status" value="1"/>
</dbReference>
<dbReference type="RefSeq" id="WP_087106708.1">
    <property type="nucleotide sequence ID" value="NZ_CBCSCN010000004.1"/>
</dbReference>
<accession>A0A1X7AFL0</accession>
<feature type="binding site" evidence="8 10">
    <location>
        <begin position="102"/>
        <end position="103"/>
    </location>
    <ligand>
        <name>substrate</name>
    </ligand>
</feature>
<dbReference type="InterPro" id="IPR036441">
    <property type="entry name" value="DHquinase_II_sf"/>
</dbReference>
<dbReference type="EC" id="4.2.1.10" evidence="6 8"/>
<feature type="binding site" evidence="8 10">
    <location>
        <position position="75"/>
    </location>
    <ligand>
        <name>substrate</name>
    </ligand>
</feature>
<name>A0A1X7AFL0_9GAMM</name>
<dbReference type="NCBIfam" id="NF003807">
    <property type="entry name" value="PRK05395.1-4"/>
    <property type="match status" value="1"/>
</dbReference>
<dbReference type="EMBL" id="FWPT01000001">
    <property type="protein sequence ID" value="SMA36108.1"/>
    <property type="molecule type" value="Genomic_DNA"/>
</dbReference>
<feature type="site" description="Transition state stabilizer" evidence="8 11">
    <location>
        <position position="18"/>
    </location>
</feature>
<feature type="active site" description="Proton donor" evidence="8 9">
    <location>
        <position position="101"/>
    </location>
</feature>
<dbReference type="NCBIfam" id="NF003806">
    <property type="entry name" value="PRK05395.1-3"/>
    <property type="match status" value="1"/>
</dbReference>
<dbReference type="InterPro" id="IPR018509">
    <property type="entry name" value="DHquinase_II_CS"/>
</dbReference>
<sequence length="150" mass="16260">MATILVLHGPNLNLLGSREPGIYGTDTLEGINQKLIAQAQSAGHQLSCFQSNAEYQLIDQIHEAAQQGVDFLIINPAAFTHTSIALRDAILGVKLPFIEVHLSNVHSRESFRHHSYFSDIAVGVICGLGASGYDYALQAAIKHLEQSSSH</sequence>
<feature type="binding site" evidence="8 10">
    <location>
        <position position="88"/>
    </location>
    <ligand>
        <name>substrate</name>
    </ligand>
</feature>
<dbReference type="AlphaFoldDB" id="A0A1X7AFL0"/>
<comment type="function">
    <text evidence="2 8">Catalyzes a trans-dehydration via an enolate intermediate.</text>
</comment>
<dbReference type="Gene3D" id="3.40.50.9100">
    <property type="entry name" value="Dehydroquinase, class II"/>
    <property type="match status" value="1"/>
</dbReference>
<dbReference type="GO" id="GO:0003855">
    <property type="term" value="F:3-dehydroquinate dehydratase activity"/>
    <property type="evidence" value="ECO:0007669"/>
    <property type="project" value="UniProtKB-UniRule"/>
</dbReference>
<evidence type="ECO:0000256" key="9">
    <source>
        <dbReference type="PIRSR" id="PIRSR001399-1"/>
    </source>
</evidence>
<keyword evidence="13" id="KW-1185">Reference proteome</keyword>
<comment type="pathway">
    <text evidence="3 8">Metabolic intermediate biosynthesis; chorismate biosynthesis; chorismate from D-erythrose 4-phosphate and phosphoenolpyruvate: step 3/7.</text>
</comment>
<dbReference type="NCBIfam" id="TIGR01088">
    <property type="entry name" value="aroQ"/>
    <property type="match status" value="1"/>
</dbReference>
<comment type="similarity">
    <text evidence="4 8">Belongs to the type-II 3-dehydroquinase family.</text>
</comment>
<evidence type="ECO:0000256" key="1">
    <source>
        <dbReference type="ARBA" id="ARBA00001864"/>
    </source>
</evidence>
<evidence type="ECO:0000313" key="13">
    <source>
        <dbReference type="Proteomes" id="UP000196573"/>
    </source>
</evidence>
<dbReference type="CDD" id="cd00466">
    <property type="entry name" value="DHQase_II"/>
    <property type="match status" value="1"/>
</dbReference>
<feature type="binding site" evidence="8 10">
    <location>
        <position position="112"/>
    </location>
    <ligand>
        <name>substrate</name>
    </ligand>
</feature>
<dbReference type="PANTHER" id="PTHR21272">
    <property type="entry name" value="CATABOLIC 3-DEHYDROQUINASE"/>
    <property type="match status" value="1"/>
</dbReference>
<evidence type="ECO:0000313" key="12">
    <source>
        <dbReference type="EMBL" id="SMA36108.1"/>
    </source>
</evidence>
<dbReference type="SUPFAM" id="SSF52304">
    <property type="entry name" value="Type II 3-dehydroquinate dehydratase"/>
    <property type="match status" value="1"/>
</dbReference>
<dbReference type="NCBIfam" id="NF003805">
    <property type="entry name" value="PRK05395.1-2"/>
    <property type="match status" value="1"/>
</dbReference>
<dbReference type="PIRSF" id="PIRSF001399">
    <property type="entry name" value="DHquinase_II"/>
    <property type="match status" value="1"/>
</dbReference>
<evidence type="ECO:0000256" key="6">
    <source>
        <dbReference type="ARBA" id="ARBA00012060"/>
    </source>
</evidence>
<keyword evidence="8" id="KW-0028">Amino-acid biosynthesis</keyword>
<evidence type="ECO:0000256" key="3">
    <source>
        <dbReference type="ARBA" id="ARBA00004902"/>
    </source>
</evidence>
<evidence type="ECO:0000256" key="10">
    <source>
        <dbReference type="PIRSR" id="PIRSR001399-2"/>
    </source>
</evidence>
<dbReference type="PROSITE" id="PS01029">
    <property type="entry name" value="DEHYDROQUINASE_II"/>
    <property type="match status" value="1"/>
</dbReference>
<feature type="binding site" evidence="8 10">
    <location>
        <position position="81"/>
    </location>
    <ligand>
        <name>substrate</name>
    </ligand>
</feature>
<comment type="catalytic activity">
    <reaction evidence="1 8">
        <text>3-dehydroquinate = 3-dehydroshikimate + H2O</text>
        <dbReference type="Rhea" id="RHEA:21096"/>
        <dbReference type="ChEBI" id="CHEBI:15377"/>
        <dbReference type="ChEBI" id="CHEBI:16630"/>
        <dbReference type="ChEBI" id="CHEBI:32364"/>
        <dbReference type="EC" id="4.2.1.10"/>
    </reaction>
</comment>
<dbReference type="GO" id="GO:0019631">
    <property type="term" value="P:quinate catabolic process"/>
    <property type="evidence" value="ECO:0007669"/>
    <property type="project" value="TreeGrafter"/>
</dbReference>
<keyword evidence="8" id="KW-0057">Aromatic amino acid biosynthesis</keyword>
<gene>
    <name evidence="8 12" type="primary">aroQ</name>
    <name evidence="12" type="ORF">EHSB41UT_00596</name>
</gene>
<feature type="active site" description="Proton acceptor" evidence="8 9">
    <location>
        <position position="23"/>
    </location>
</feature>
<dbReference type="Proteomes" id="UP000196573">
    <property type="component" value="Unassembled WGS sequence"/>
</dbReference>
<dbReference type="GO" id="GO:0009423">
    <property type="term" value="P:chorismate biosynthetic process"/>
    <property type="evidence" value="ECO:0007669"/>
    <property type="project" value="UniProtKB-UniRule"/>
</dbReference>
<keyword evidence="7 8" id="KW-0456">Lyase</keyword>
<dbReference type="OrthoDB" id="9790793at2"/>
<evidence type="ECO:0000256" key="8">
    <source>
        <dbReference type="HAMAP-Rule" id="MF_00169"/>
    </source>
</evidence>
<comment type="subunit">
    <text evidence="5 8">Homododecamer.</text>
</comment>
<evidence type="ECO:0000256" key="11">
    <source>
        <dbReference type="PIRSR" id="PIRSR001399-3"/>
    </source>
</evidence>
<dbReference type="InterPro" id="IPR001874">
    <property type="entry name" value="DHquinase_II"/>
</dbReference>
<dbReference type="GO" id="GO:0009073">
    <property type="term" value="P:aromatic amino acid family biosynthetic process"/>
    <property type="evidence" value="ECO:0007669"/>
    <property type="project" value="UniProtKB-KW"/>
</dbReference>
<dbReference type="GO" id="GO:0008652">
    <property type="term" value="P:amino acid biosynthetic process"/>
    <property type="evidence" value="ECO:0007669"/>
    <property type="project" value="UniProtKB-KW"/>
</dbReference>
<protein>
    <recommendedName>
        <fullName evidence="6 8">3-dehydroquinate dehydratase</fullName>
        <shortName evidence="8">3-dehydroquinase</shortName>
        <ecNumber evidence="6 8">4.2.1.10</ecNumber>
    </recommendedName>
    <alternativeName>
        <fullName evidence="8">Type II DHQase</fullName>
    </alternativeName>
</protein>
<organism evidence="12 13">
    <name type="scientific">Parendozoicomonas haliclonae</name>
    <dbReference type="NCBI Taxonomy" id="1960125"/>
    <lineage>
        <taxon>Bacteria</taxon>
        <taxon>Pseudomonadati</taxon>
        <taxon>Pseudomonadota</taxon>
        <taxon>Gammaproteobacteria</taxon>
        <taxon>Oceanospirillales</taxon>
        <taxon>Endozoicomonadaceae</taxon>
        <taxon>Parendozoicomonas</taxon>
    </lineage>
</organism>
<reference evidence="12 13" key="1">
    <citation type="submission" date="2017-03" db="EMBL/GenBank/DDBJ databases">
        <authorList>
            <person name="Afonso C.L."/>
            <person name="Miller P.J."/>
            <person name="Scott M.A."/>
            <person name="Spackman E."/>
            <person name="Goraichik I."/>
            <person name="Dimitrov K.M."/>
            <person name="Suarez D.L."/>
            <person name="Swayne D.E."/>
        </authorList>
    </citation>
    <scope>NUCLEOTIDE SEQUENCE [LARGE SCALE GENOMIC DNA]</scope>
    <source>
        <strain evidence="12">SB41UT1</strain>
    </source>
</reference>
<dbReference type="PANTHER" id="PTHR21272:SF3">
    <property type="entry name" value="CATABOLIC 3-DEHYDROQUINASE"/>
    <property type="match status" value="1"/>
</dbReference>
<evidence type="ECO:0000256" key="4">
    <source>
        <dbReference type="ARBA" id="ARBA00011037"/>
    </source>
</evidence>
<evidence type="ECO:0000256" key="2">
    <source>
        <dbReference type="ARBA" id="ARBA00003924"/>
    </source>
</evidence>
<evidence type="ECO:0000256" key="5">
    <source>
        <dbReference type="ARBA" id="ARBA00011193"/>
    </source>
</evidence>
<proteinExistence type="inferred from homology"/>
<dbReference type="NCBIfam" id="NF003804">
    <property type="entry name" value="PRK05395.1-1"/>
    <property type="match status" value="1"/>
</dbReference>
<dbReference type="UniPathway" id="UPA00053">
    <property type="reaction ID" value="UER00086"/>
</dbReference>